<dbReference type="PROSITE" id="PS00178">
    <property type="entry name" value="AA_TRNA_LIGASE_I"/>
    <property type="match status" value="1"/>
</dbReference>
<evidence type="ECO:0000259" key="11">
    <source>
        <dbReference type="Pfam" id="PF08264"/>
    </source>
</evidence>
<evidence type="ECO:0000256" key="2">
    <source>
        <dbReference type="ARBA" id="ARBA00013165"/>
    </source>
</evidence>
<dbReference type="GO" id="GO:0004822">
    <property type="term" value="F:isoleucine-tRNA ligase activity"/>
    <property type="evidence" value="ECO:0007669"/>
    <property type="project" value="UniProtKB-EC"/>
</dbReference>
<dbReference type="SUPFAM" id="SSF47323">
    <property type="entry name" value="Anticodon-binding domain of a subclass of class I aminoacyl-tRNA synthetases"/>
    <property type="match status" value="1"/>
</dbReference>
<dbReference type="AlphaFoldDB" id="A0A6J3LQ35"/>
<evidence type="ECO:0000313" key="12">
    <source>
        <dbReference type="Proteomes" id="UP000504631"/>
    </source>
</evidence>
<dbReference type="GO" id="GO:0005739">
    <property type="term" value="C:mitochondrion"/>
    <property type="evidence" value="ECO:0007669"/>
    <property type="project" value="TreeGrafter"/>
</dbReference>
<dbReference type="InterPro" id="IPR013155">
    <property type="entry name" value="M/V/L/I-tRNA-synth_anticd-bd"/>
</dbReference>
<dbReference type="GeneID" id="117243040"/>
<gene>
    <name evidence="13" type="primary">LOC117243040</name>
</gene>
<evidence type="ECO:0000256" key="4">
    <source>
        <dbReference type="ARBA" id="ARBA00022741"/>
    </source>
</evidence>
<keyword evidence="7 9" id="KW-0030">Aminoacyl-tRNA synthetase</keyword>
<dbReference type="InterPro" id="IPR014729">
    <property type="entry name" value="Rossmann-like_a/b/a_fold"/>
</dbReference>
<evidence type="ECO:0000256" key="1">
    <source>
        <dbReference type="ARBA" id="ARBA00005594"/>
    </source>
</evidence>
<dbReference type="GO" id="GO:0005524">
    <property type="term" value="F:ATP binding"/>
    <property type="evidence" value="ECO:0007669"/>
    <property type="project" value="UniProtKB-KW"/>
</dbReference>
<comment type="similarity">
    <text evidence="1 9">Belongs to the class-I aminoacyl-tRNA synthetase family.</text>
</comment>
<dbReference type="EC" id="6.1.1.5" evidence="2"/>
<dbReference type="GO" id="GO:0006428">
    <property type="term" value="P:isoleucyl-tRNA aminoacylation"/>
    <property type="evidence" value="ECO:0007669"/>
    <property type="project" value="InterPro"/>
</dbReference>
<dbReference type="Pfam" id="PF00133">
    <property type="entry name" value="tRNA-synt_1"/>
    <property type="match status" value="1"/>
</dbReference>
<evidence type="ECO:0000256" key="5">
    <source>
        <dbReference type="ARBA" id="ARBA00022840"/>
    </source>
</evidence>
<dbReference type="SUPFAM" id="SSF52374">
    <property type="entry name" value="Nucleotidylyl transferase"/>
    <property type="match status" value="1"/>
</dbReference>
<evidence type="ECO:0000259" key="10">
    <source>
        <dbReference type="Pfam" id="PF00133"/>
    </source>
</evidence>
<dbReference type="InterPro" id="IPR002300">
    <property type="entry name" value="aa-tRNA-synth_Ia"/>
</dbReference>
<keyword evidence="5 9" id="KW-0067">ATP-binding</keyword>
<keyword evidence="3 9" id="KW-0436">Ligase</keyword>
<dbReference type="Gene3D" id="1.10.730.20">
    <property type="match status" value="1"/>
</dbReference>
<proteinExistence type="inferred from homology"/>
<name>A0A6J3LQ35_9HYME</name>
<keyword evidence="6 9" id="KW-0648">Protein biosynthesis</keyword>
<evidence type="ECO:0000256" key="8">
    <source>
        <dbReference type="ARBA" id="ARBA00032665"/>
    </source>
</evidence>
<dbReference type="PRINTS" id="PR00984">
    <property type="entry name" value="TRNASYNTHILE"/>
</dbReference>
<feature type="domain" description="Methionyl/Valyl/Leucyl/Isoleucyl-tRNA synthetase anticodon-binding" evidence="11">
    <location>
        <begin position="728"/>
        <end position="863"/>
    </location>
</feature>
<dbReference type="Proteomes" id="UP000504631">
    <property type="component" value="Unplaced"/>
</dbReference>
<dbReference type="RefSeq" id="XP_033366089.1">
    <property type="nucleotide sequence ID" value="XM_033510198.1"/>
</dbReference>
<evidence type="ECO:0000256" key="9">
    <source>
        <dbReference type="RuleBase" id="RU363035"/>
    </source>
</evidence>
<accession>A0A6J3LQ35</accession>
<dbReference type="GO" id="GO:0000049">
    <property type="term" value="F:tRNA binding"/>
    <property type="evidence" value="ECO:0007669"/>
    <property type="project" value="InterPro"/>
</dbReference>
<dbReference type="GO" id="GO:0002161">
    <property type="term" value="F:aminoacyl-tRNA deacylase activity"/>
    <property type="evidence" value="ECO:0007669"/>
    <property type="project" value="InterPro"/>
</dbReference>
<sequence length="963" mass="110493">MYRLLINRTLVTNQVLRKTSDEVAGSVKKNTKITSKGQQKYTETVLLPRTEFPVQLNGKARIEADKRLTEKCGFSELYEWQKKNLSGPDFVLHDGPPYANGIPHMGHVINKILKDVTLRHKIMNGNRIHYVPGWDCHGLPIELKAIKGYESENDPLEIRKKARNYAEEAIARQKQAFQSWGVTANWSESECYFTSHSSYMKNELHQFIKLYEKDIIFRDFMPVYWSPSSRTALAESELEYNQQHQSKAVTVRLRINDIPERLKSFKNHAVYALIWTTTSWSLVANQAISFSSDATYCLAEDDKKDLYIVAKELLGATESKIGPLKPIVSFEGKELEGSTYFHPFTEQKCPLLAASHVTTNEGTGLVHIAPAHGPEDFLVALKNKIPILSMVDSKGLYTEEAGLEFYGLEVLTEGVDKVMNLLARDILHVETLTHSYPYDWRTKQPVLIRASHQWFININTIREKLIENFGNVNVYPKCNRTSFMNALLAGIRNRPYWCISRQRSWGTPIPVIYSKTTGLAFTNKELVERLCDSIDRYGPDCWWEYSVRDLIGLDIIKKLNIDPNDIVKGNDIMDIWFDSGISWSMVLPDKKANLYLEGYDQFNGWFQSSLITSVALQGCPPYSDLFVHGFAVDEKGLKMSKSIGNVINPEEILLGGSNLKKNPAYGVDVLRWWVANHSSQHKQVPVSKNLLDECKTCVNKLRLILRFLLGTLHHHPGINCKPEYRIIDKYMLYLLYSYNKQMQQHYNNYEYHHAGKTTMHFITNDVSGLYCTIIKDRLYCDEVTSSMRTAAVQVIKEILNVLIRSIAPILPHLAEEAWLYHPENITSIPLHCTQYKISESWNDSKIAQYIDAAIRLRNNVLKVADKTTWKLYGVIEATKDDFVLLSLLHDQQKPSMSELCEILQLSSVTLIENHTINETQIQLYDIQEKLCERCRRYPESQEDDLCPRCVNVLTKNKPLIAAV</sequence>
<dbReference type="Gene3D" id="3.90.740.10">
    <property type="entry name" value="Valyl/Leucyl/Isoleucyl-tRNA synthetase, editing domain"/>
    <property type="match status" value="1"/>
</dbReference>
<dbReference type="KEGG" id="bvk:117243040"/>
<dbReference type="CDD" id="cd07960">
    <property type="entry name" value="Anticodon_Ia_Ile_BEm"/>
    <property type="match status" value="1"/>
</dbReference>
<dbReference type="NCBIfam" id="TIGR00392">
    <property type="entry name" value="ileS"/>
    <property type="match status" value="1"/>
</dbReference>
<dbReference type="InterPro" id="IPR009008">
    <property type="entry name" value="Val/Leu/Ile-tRNA-synth_edit"/>
</dbReference>
<keyword evidence="4 9" id="KW-0547">Nucleotide-binding</keyword>
<feature type="domain" description="Aminoacyl-tRNA synthetase class Ia" evidence="10">
    <location>
        <begin position="78"/>
        <end position="683"/>
    </location>
</feature>
<protein>
    <recommendedName>
        <fullName evidence="2">isoleucine--tRNA ligase</fullName>
        <ecNumber evidence="2">6.1.1.5</ecNumber>
    </recommendedName>
    <alternativeName>
        <fullName evidence="8">Isoleucyl-tRNA synthetase</fullName>
    </alternativeName>
</protein>
<dbReference type="PANTHER" id="PTHR42765:SF1">
    <property type="entry name" value="ISOLEUCINE--TRNA LIGASE, MITOCHONDRIAL"/>
    <property type="match status" value="1"/>
</dbReference>
<reference evidence="13" key="1">
    <citation type="submission" date="2025-08" db="UniProtKB">
        <authorList>
            <consortium name="RefSeq"/>
        </authorList>
    </citation>
    <scope>IDENTIFICATION</scope>
    <source>
        <tissue evidence="13">Muscle</tissue>
    </source>
</reference>
<evidence type="ECO:0000256" key="6">
    <source>
        <dbReference type="ARBA" id="ARBA00022917"/>
    </source>
</evidence>
<dbReference type="FunFam" id="3.90.740.10:FF:000009">
    <property type="entry name" value="Isoleucyl-tRNA synthetase 2, mitochondrial"/>
    <property type="match status" value="1"/>
</dbReference>
<dbReference type="CTD" id="39762"/>
<dbReference type="Pfam" id="PF08264">
    <property type="entry name" value="Anticodon_1"/>
    <property type="match status" value="1"/>
</dbReference>
<dbReference type="GO" id="GO:0032543">
    <property type="term" value="P:mitochondrial translation"/>
    <property type="evidence" value="ECO:0007669"/>
    <property type="project" value="TreeGrafter"/>
</dbReference>
<dbReference type="InterPro" id="IPR001412">
    <property type="entry name" value="aa-tRNA-synth_I_CS"/>
</dbReference>
<evidence type="ECO:0000256" key="7">
    <source>
        <dbReference type="ARBA" id="ARBA00023146"/>
    </source>
</evidence>
<dbReference type="Gene3D" id="3.40.50.620">
    <property type="entry name" value="HUPs"/>
    <property type="match status" value="2"/>
</dbReference>
<dbReference type="InterPro" id="IPR002301">
    <property type="entry name" value="Ile-tRNA-ligase"/>
</dbReference>
<dbReference type="InterPro" id="IPR033708">
    <property type="entry name" value="Anticodon_Ile_BEm"/>
</dbReference>
<dbReference type="InterPro" id="IPR009080">
    <property type="entry name" value="tRNAsynth_Ia_anticodon-bd"/>
</dbReference>
<evidence type="ECO:0000313" key="13">
    <source>
        <dbReference type="RefSeq" id="XP_033366089.1"/>
    </source>
</evidence>
<evidence type="ECO:0000256" key="3">
    <source>
        <dbReference type="ARBA" id="ARBA00022598"/>
    </source>
</evidence>
<dbReference type="PANTHER" id="PTHR42765">
    <property type="entry name" value="SOLEUCYL-TRNA SYNTHETASE"/>
    <property type="match status" value="1"/>
</dbReference>
<organism evidence="12 13">
    <name type="scientific">Bombus vosnesenskii</name>
    <dbReference type="NCBI Taxonomy" id="207650"/>
    <lineage>
        <taxon>Eukaryota</taxon>
        <taxon>Metazoa</taxon>
        <taxon>Ecdysozoa</taxon>
        <taxon>Arthropoda</taxon>
        <taxon>Hexapoda</taxon>
        <taxon>Insecta</taxon>
        <taxon>Pterygota</taxon>
        <taxon>Neoptera</taxon>
        <taxon>Endopterygota</taxon>
        <taxon>Hymenoptera</taxon>
        <taxon>Apocrita</taxon>
        <taxon>Aculeata</taxon>
        <taxon>Apoidea</taxon>
        <taxon>Anthophila</taxon>
        <taxon>Apidae</taxon>
        <taxon>Bombus</taxon>
        <taxon>Pyrobombus</taxon>
    </lineage>
</organism>
<dbReference type="InterPro" id="IPR050081">
    <property type="entry name" value="Ile-tRNA_ligase"/>
</dbReference>
<dbReference type="SUPFAM" id="SSF50677">
    <property type="entry name" value="ValRS/IleRS/LeuRS editing domain"/>
    <property type="match status" value="1"/>
</dbReference>
<keyword evidence="12" id="KW-1185">Reference proteome</keyword>